<dbReference type="PANTHER" id="PTHR13355:SF11">
    <property type="entry name" value="GLUCOSAMINE 6-PHOSPHATE N-ACETYLTRANSFERASE"/>
    <property type="match status" value="1"/>
</dbReference>
<dbReference type="Proteomes" id="UP001156102">
    <property type="component" value="Unassembled WGS sequence"/>
</dbReference>
<dbReference type="Pfam" id="PF13673">
    <property type="entry name" value="Acetyltransf_10"/>
    <property type="match status" value="1"/>
</dbReference>
<feature type="domain" description="N-acetyltransferase" evidence="1">
    <location>
        <begin position="14"/>
        <end position="153"/>
    </location>
</feature>
<dbReference type="CDD" id="cd04301">
    <property type="entry name" value="NAT_SF"/>
    <property type="match status" value="1"/>
</dbReference>
<reference evidence="2" key="1">
    <citation type="submission" date="2022-07" db="EMBL/GenBank/DDBJ databases">
        <authorList>
            <person name="Li W.-J."/>
            <person name="Deng Q.-Q."/>
        </authorList>
    </citation>
    <scope>NUCLEOTIDE SEQUENCE</scope>
    <source>
        <strain evidence="2">SYSU M60031</strain>
    </source>
</reference>
<evidence type="ECO:0000313" key="2">
    <source>
        <dbReference type="EMBL" id="MCP8968361.1"/>
    </source>
</evidence>
<protein>
    <submittedName>
        <fullName evidence="2">GNAT family N-acetyltransferase</fullName>
    </submittedName>
</protein>
<accession>A0AA41X3P2</accession>
<dbReference type="SUPFAM" id="SSF55729">
    <property type="entry name" value="Acyl-CoA N-acyltransferases (Nat)"/>
    <property type="match status" value="1"/>
</dbReference>
<dbReference type="EMBL" id="JANCLT010000003">
    <property type="protein sequence ID" value="MCP8968361.1"/>
    <property type="molecule type" value="Genomic_DNA"/>
</dbReference>
<dbReference type="InterPro" id="IPR000182">
    <property type="entry name" value="GNAT_dom"/>
</dbReference>
<dbReference type="PANTHER" id="PTHR13355">
    <property type="entry name" value="GLUCOSAMINE 6-PHOSPHATE N-ACETYLTRANSFERASE"/>
    <property type="match status" value="1"/>
</dbReference>
<dbReference type="InterPro" id="IPR016181">
    <property type="entry name" value="Acyl_CoA_acyltransferase"/>
</dbReference>
<evidence type="ECO:0000259" key="1">
    <source>
        <dbReference type="PROSITE" id="PS51186"/>
    </source>
</evidence>
<dbReference type="GO" id="GO:0004343">
    <property type="term" value="F:glucosamine 6-phosphate N-acetyltransferase activity"/>
    <property type="evidence" value="ECO:0007669"/>
    <property type="project" value="TreeGrafter"/>
</dbReference>
<dbReference type="Gene3D" id="3.40.630.30">
    <property type="match status" value="1"/>
</dbReference>
<dbReference type="AlphaFoldDB" id="A0AA41X3P2"/>
<dbReference type="RefSeq" id="WP_254758275.1">
    <property type="nucleotide sequence ID" value="NZ_JANCLT010000003.1"/>
</dbReference>
<keyword evidence="3" id="KW-1185">Reference proteome</keyword>
<dbReference type="InterPro" id="IPR039143">
    <property type="entry name" value="GNPNAT1-like"/>
</dbReference>
<organism evidence="2 3">
    <name type="scientific">Ectobacillus ponti</name>
    <dbReference type="NCBI Taxonomy" id="2961894"/>
    <lineage>
        <taxon>Bacteria</taxon>
        <taxon>Bacillati</taxon>
        <taxon>Bacillota</taxon>
        <taxon>Bacilli</taxon>
        <taxon>Bacillales</taxon>
        <taxon>Bacillaceae</taxon>
        <taxon>Ectobacillus</taxon>
    </lineage>
</organism>
<dbReference type="PROSITE" id="PS51186">
    <property type="entry name" value="GNAT"/>
    <property type="match status" value="1"/>
</dbReference>
<comment type="caution">
    <text evidence="2">The sequence shown here is derived from an EMBL/GenBank/DDBJ whole genome shotgun (WGS) entry which is preliminary data.</text>
</comment>
<gene>
    <name evidence="2" type="ORF">NK662_07370</name>
</gene>
<evidence type="ECO:0000313" key="3">
    <source>
        <dbReference type="Proteomes" id="UP001156102"/>
    </source>
</evidence>
<sequence>MKHSSSERTATDLKAAQAATEQQLKDVFAVRQEVFVREQGVPQDEEYDEHDSTASHVILYDGDTPIGAGRTRAVDNEIGKMERVCVLAPHRGSGAGKLIMAELEAAAKRKGLQKAKLHAQTHAEGFYKHLGYETVSDVFLEAGIPHVVMVKEL</sequence>
<proteinExistence type="predicted"/>
<name>A0AA41X3P2_9BACI</name>